<dbReference type="InterPro" id="IPR001753">
    <property type="entry name" value="Enoyl-CoA_hydra/iso"/>
</dbReference>
<dbReference type="EMBL" id="AP014808">
    <property type="protein sequence ID" value="BAQ56667.1"/>
    <property type="molecule type" value="Genomic_DNA"/>
</dbReference>
<evidence type="ECO:0000313" key="5">
    <source>
        <dbReference type="Proteomes" id="UP000035709"/>
    </source>
</evidence>
<dbReference type="Pfam" id="PF00378">
    <property type="entry name" value="ECH_1"/>
    <property type="match status" value="1"/>
</dbReference>
<name>A0A0D6A1J3_9LACO</name>
<dbReference type="InterPro" id="IPR029045">
    <property type="entry name" value="ClpP/crotonase-like_dom_sf"/>
</dbReference>
<dbReference type="InterPro" id="IPR014748">
    <property type="entry name" value="Enoyl-CoA_hydra_C"/>
</dbReference>
<dbReference type="PATRIC" id="fig|1600.4.peg.284"/>
<dbReference type="PANTHER" id="PTHR11941">
    <property type="entry name" value="ENOYL-COA HYDRATASE-RELATED"/>
    <property type="match status" value="1"/>
</dbReference>
<keyword evidence="5" id="KW-1185">Reference proteome</keyword>
<gene>
    <name evidence="4" type="ORF">LBAT_0278</name>
</gene>
<organism evidence="4 5">
    <name type="scientific">Lactobacillus acetotolerans</name>
    <dbReference type="NCBI Taxonomy" id="1600"/>
    <lineage>
        <taxon>Bacteria</taxon>
        <taxon>Bacillati</taxon>
        <taxon>Bacillota</taxon>
        <taxon>Bacilli</taxon>
        <taxon>Lactobacillales</taxon>
        <taxon>Lactobacillaceae</taxon>
        <taxon>Lactobacillus</taxon>
    </lineage>
</organism>
<dbReference type="Proteomes" id="UP000035709">
    <property type="component" value="Chromosome"/>
</dbReference>
<dbReference type="FunFam" id="1.10.12.10:FF:000001">
    <property type="entry name" value="Probable enoyl-CoA hydratase, mitochondrial"/>
    <property type="match status" value="1"/>
</dbReference>
<reference evidence="4 5" key="1">
    <citation type="submission" date="2015-03" db="EMBL/GenBank/DDBJ databases">
        <title>Complete genome sequence of Lactobacillus acetotolerans NBRC 13120.</title>
        <authorList>
            <person name="Toh H."/>
            <person name="Morita H."/>
            <person name="Fujita N."/>
        </authorList>
    </citation>
    <scope>NUCLEOTIDE SEQUENCE [LARGE SCALE GENOMIC DNA]</scope>
    <source>
        <strain evidence="4 5">NBRC 13120</strain>
    </source>
</reference>
<protein>
    <submittedName>
        <fullName evidence="4">3-hydroxybutyryl-CoA dehydratase</fullName>
    </submittedName>
</protein>
<dbReference type="FunFam" id="3.90.226.10:FF:000009">
    <property type="entry name" value="Carnitinyl-CoA dehydratase"/>
    <property type="match status" value="1"/>
</dbReference>
<accession>A0A0D6A1J3</accession>
<dbReference type="RefSeq" id="WP_060459155.1">
    <property type="nucleotide sequence ID" value="NZ_AP014808.1"/>
</dbReference>
<comment type="similarity">
    <text evidence="1 3">Belongs to the enoyl-CoA hydratase/isomerase family.</text>
</comment>
<sequence>MSFEKYENVLLEEPEEGIAVLTVNRPKALNALNLATLQDIGDALREVKGRDDIRVLIVTGAGPKSFVAGADIKEMQNDNVTEALKLSKLAHSSFGEIEHLPQFVIAAVNGYALGGGCELASSCDMRIGSTTAKVGQPETGLGIIPGFGGTQRLTRLVGRDKAKEMIATCDMIDAKEAYRIGLFDEIAEPDELMDKAKDIAHKVMKNAPLSVARAKYSVDRGADLPLDVAVDLESQIWAEMFGTEDQKEGMAGFVEKRPKHFTGK</sequence>
<evidence type="ECO:0000256" key="1">
    <source>
        <dbReference type="ARBA" id="ARBA00005254"/>
    </source>
</evidence>
<dbReference type="PROSITE" id="PS00166">
    <property type="entry name" value="ENOYL_COA_HYDRATASE"/>
    <property type="match status" value="1"/>
</dbReference>
<dbReference type="PANTHER" id="PTHR11941:SF54">
    <property type="entry name" value="ENOYL-COA HYDRATASE, MITOCHONDRIAL"/>
    <property type="match status" value="1"/>
</dbReference>
<proteinExistence type="inferred from homology"/>
<keyword evidence="2" id="KW-0456">Lyase</keyword>
<evidence type="ECO:0000313" key="4">
    <source>
        <dbReference type="EMBL" id="BAQ56667.1"/>
    </source>
</evidence>
<dbReference type="KEGG" id="lae:LBAT_0278"/>
<dbReference type="OrthoDB" id="9775794at2"/>
<dbReference type="SUPFAM" id="SSF52096">
    <property type="entry name" value="ClpP/crotonase"/>
    <property type="match status" value="1"/>
</dbReference>
<evidence type="ECO:0000256" key="2">
    <source>
        <dbReference type="ARBA" id="ARBA00023239"/>
    </source>
</evidence>
<dbReference type="GO" id="GO:0016836">
    <property type="term" value="F:hydro-lyase activity"/>
    <property type="evidence" value="ECO:0007669"/>
    <property type="project" value="UniProtKB-ARBA"/>
</dbReference>
<dbReference type="CDD" id="cd06558">
    <property type="entry name" value="crotonase-like"/>
    <property type="match status" value="1"/>
</dbReference>
<dbReference type="InterPro" id="IPR018376">
    <property type="entry name" value="Enoyl-CoA_hyd/isom_CS"/>
</dbReference>
<dbReference type="Gene3D" id="3.90.226.10">
    <property type="entry name" value="2-enoyl-CoA Hydratase, Chain A, domain 1"/>
    <property type="match status" value="1"/>
</dbReference>
<dbReference type="Gene3D" id="1.10.12.10">
    <property type="entry name" value="Lyase 2-enoyl-coa Hydratase, Chain A, domain 2"/>
    <property type="match status" value="1"/>
</dbReference>
<dbReference type="GO" id="GO:0006635">
    <property type="term" value="P:fatty acid beta-oxidation"/>
    <property type="evidence" value="ECO:0007669"/>
    <property type="project" value="TreeGrafter"/>
</dbReference>
<evidence type="ECO:0000256" key="3">
    <source>
        <dbReference type="RuleBase" id="RU003707"/>
    </source>
</evidence>
<dbReference type="AlphaFoldDB" id="A0A0D6A1J3"/>
<dbReference type="STRING" id="1600.LBAT_0278"/>